<organism evidence="2 3">
    <name type="scientific">Oedothorax gibbosus</name>
    <dbReference type="NCBI Taxonomy" id="931172"/>
    <lineage>
        <taxon>Eukaryota</taxon>
        <taxon>Metazoa</taxon>
        <taxon>Ecdysozoa</taxon>
        <taxon>Arthropoda</taxon>
        <taxon>Chelicerata</taxon>
        <taxon>Arachnida</taxon>
        <taxon>Araneae</taxon>
        <taxon>Araneomorphae</taxon>
        <taxon>Entelegynae</taxon>
        <taxon>Araneoidea</taxon>
        <taxon>Linyphiidae</taxon>
        <taxon>Erigoninae</taxon>
        <taxon>Oedothorax</taxon>
    </lineage>
</organism>
<feature type="compositionally biased region" description="Basic residues" evidence="1">
    <location>
        <begin position="21"/>
        <end position="32"/>
    </location>
</feature>
<evidence type="ECO:0000313" key="2">
    <source>
        <dbReference type="EMBL" id="KAG8200500.1"/>
    </source>
</evidence>
<gene>
    <name evidence="2" type="ORF">JTE90_000578</name>
</gene>
<dbReference type="EMBL" id="JAFNEN010000015">
    <property type="protein sequence ID" value="KAG8200500.1"/>
    <property type="molecule type" value="Genomic_DNA"/>
</dbReference>
<protein>
    <submittedName>
        <fullName evidence="2">Uncharacterized protein</fullName>
    </submittedName>
</protein>
<feature type="region of interest" description="Disordered" evidence="1">
    <location>
        <begin position="1"/>
        <end position="66"/>
    </location>
</feature>
<evidence type="ECO:0000256" key="1">
    <source>
        <dbReference type="SAM" id="MobiDB-lite"/>
    </source>
</evidence>
<evidence type="ECO:0000313" key="3">
    <source>
        <dbReference type="Proteomes" id="UP000827092"/>
    </source>
</evidence>
<sequence>MASPICPLKSKGLPSKQTTPQKKKRKSKKRGWSKQSAVDRPIPRSPEGAPPSDGERRDASGAGLRSELCAVAEDSAPERPLVEKSYVLWERKGYRGWWSCSEGCK</sequence>
<reference evidence="2 3" key="1">
    <citation type="journal article" date="2022" name="Nat. Ecol. Evol.">
        <title>A masculinizing supergene underlies an exaggerated male reproductive morph in a spider.</title>
        <authorList>
            <person name="Hendrickx F."/>
            <person name="De Corte Z."/>
            <person name="Sonet G."/>
            <person name="Van Belleghem S.M."/>
            <person name="Kostlbacher S."/>
            <person name="Vangestel C."/>
        </authorList>
    </citation>
    <scope>NUCLEOTIDE SEQUENCE [LARGE SCALE GENOMIC DNA]</scope>
    <source>
        <strain evidence="2">W744_W776</strain>
    </source>
</reference>
<dbReference type="Proteomes" id="UP000827092">
    <property type="component" value="Unassembled WGS sequence"/>
</dbReference>
<accession>A0AAV6VVC2</accession>
<proteinExistence type="predicted"/>
<dbReference type="AlphaFoldDB" id="A0AAV6VVC2"/>
<keyword evidence="3" id="KW-1185">Reference proteome</keyword>
<comment type="caution">
    <text evidence="2">The sequence shown here is derived from an EMBL/GenBank/DDBJ whole genome shotgun (WGS) entry which is preliminary data.</text>
</comment>
<name>A0AAV6VVC2_9ARAC</name>